<protein>
    <recommendedName>
        <fullName evidence="3">Head-tail adaptor protein</fullName>
    </recommendedName>
</protein>
<dbReference type="Proteomes" id="UP001198571">
    <property type="component" value="Unassembled WGS sequence"/>
</dbReference>
<accession>A0ABS8CSG9</accession>
<evidence type="ECO:0000313" key="1">
    <source>
        <dbReference type="EMBL" id="MCB5412351.1"/>
    </source>
</evidence>
<proteinExistence type="predicted"/>
<dbReference type="Pfam" id="PF05354">
    <property type="entry name" value="Phage_attach"/>
    <property type="match status" value="1"/>
</dbReference>
<evidence type="ECO:0000313" key="2">
    <source>
        <dbReference type="Proteomes" id="UP001198571"/>
    </source>
</evidence>
<dbReference type="RefSeq" id="WP_226937772.1">
    <property type="nucleotide sequence ID" value="NZ_JACDXX010000045.1"/>
</dbReference>
<dbReference type="InterPro" id="IPR008018">
    <property type="entry name" value="Phage_tail_attach_FII"/>
</dbReference>
<reference evidence="1 2" key="1">
    <citation type="submission" date="2020-07" db="EMBL/GenBank/DDBJ databases">
        <title>Pseudogemmobacter sp. nov., isolated from poultry manure in Taiwan.</title>
        <authorList>
            <person name="Lin S.-Y."/>
            <person name="Tang Y.-S."/>
            <person name="Young C.-C."/>
        </authorList>
    </citation>
    <scope>NUCLEOTIDE SEQUENCE [LARGE SCALE GENOMIC DNA]</scope>
    <source>
        <strain evidence="1 2">CC-YST710</strain>
    </source>
</reference>
<evidence type="ECO:0008006" key="3">
    <source>
        <dbReference type="Google" id="ProtNLM"/>
    </source>
</evidence>
<organism evidence="1 2">
    <name type="scientific">Pseudogemmobacter faecipullorum</name>
    <dbReference type="NCBI Taxonomy" id="2755041"/>
    <lineage>
        <taxon>Bacteria</taxon>
        <taxon>Pseudomonadati</taxon>
        <taxon>Pseudomonadota</taxon>
        <taxon>Alphaproteobacteria</taxon>
        <taxon>Rhodobacterales</taxon>
        <taxon>Paracoccaceae</taxon>
        <taxon>Pseudogemmobacter</taxon>
    </lineage>
</organism>
<name>A0ABS8CSG9_9RHOB</name>
<sequence length="108" mass="11804">MTDLFDGVTGLLSSTFGGWVDWRPIDFPAQTVRSIFRRVPVELTADNGESVLAMQPIWRVARGALPRDPLAGDLIVPTDGRTYRITAVQEGGSPAGDRFLTCELELVT</sequence>
<comment type="caution">
    <text evidence="1">The sequence shown here is derived from an EMBL/GenBank/DDBJ whole genome shotgun (WGS) entry which is preliminary data.</text>
</comment>
<gene>
    <name evidence="1" type="ORF">H0485_20495</name>
</gene>
<keyword evidence="2" id="KW-1185">Reference proteome</keyword>
<dbReference type="EMBL" id="JACDXX010000045">
    <property type="protein sequence ID" value="MCB5412351.1"/>
    <property type="molecule type" value="Genomic_DNA"/>
</dbReference>